<proteinExistence type="predicted"/>
<sequence>MVVAQRNNAAERAVLASTVVGVGVLVAVSGWIAVVWRIPSWTTVADGLVRAASTLTYPNASAALLASLSVLSISQQMTRPRSLAQLSATYALLVGLGATLSRAGVLAFVVGLVVLAVLAGV</sequence>
<protein>
    <submittedName>
        <fullName evidence="2">Uncharacterized protein</fullName>
    </submittedName>
</protein>
<feature type="transmembrane region" description="Helical" evidence="1">
    <location>
        <begin position="86"/>
        <end position="119"/>
    </location>
</feature>
<evidence type="ECO:0000313" key="2">
    <source>
        <dbReference type="EMBL" id="MFD1052488.1"/>
    </source>
</evidence>
<keyword evidence="1" id="KW-0812">Transmembrane</keyword>
<name>A0ABW3MPM7_9PSEU</name>
<feature type="non-terminal residue" evidence="2">
    <location>
        <position position="121"/>
    </location>
</feature>
<evidence type="ECO:0000256" key="1">
    <source>
        <dbReference type="SAM" id="Phobius"/>
    </source>
</evidence>
<reference evidence="3" key="1">
    <citation type="journal article" date="2019" name="Int. J. Syst. Evol. Microbiol.">
        <title>The Global Catalogue of Microorganisms (GCM) 10K type strain sequencing project: providing services to taxonomists for standard genome sequencing and annotation.</title>
        <authorList>
            <consortium name="The Broad Institute Genomics Platform"/>
            <consortium name="The Broad Institute Genome Sequencing Center for Infectious Disease"/>
            <person name="Wu L."/>
            <person name="Ma J."/>
        </authorList>
    </citation>
    <scope>NUCLEOTIDE SEQUENCE [LARGE SCALE GENOMIC DNA]</scope>
    <source>
        <strain evidence="3">JCM 31486</strain>
    </source>
</reference>
<comment type="caution">
    <text evidence="2">The sequence shown here is derived from an EMBL/GenBank/DDBJ whole genome shotgun (WGS) entry which is preliminary data.</text>
</comment>
<accession>A0ABW3MPM7</accession>
<gene>
    <name evidence="2" type="ORF">ACFQ1S_46320</name>
</gene>
<feature type="transmembrane region" description="Helical" evidence="1">
    <location>
        <begin position="56"/>
        <end position="74"/>
    </location>
</feature>
<feature type="transmembrane region" description="Helical" evidence="1">
    <location>
        <begin position="12"/>
        <end position="36"/>
    </location>
</feature>
<organism evidence="2 3">
    <name type="scientific">Kibdelosporangium lantanae</name>
    <dbReference type="NCBI Taxonomy" id="1497396"/>
    <lineage>
        <taxon>Bacteria</taxon>
        <taxon>Bacillati</taxon>
        <taxon>Actinomycetota</taxon>
        <taxon>Actinomycetes</taxon>
        <taxon>Pseudonocardiales</taxon>
        <taxon>Pseudonocardiaceae</taxon>
        <taxon>Kibdelosporangium</taxon>
    </lineage>
</organism>
<dbReference type="Proteomes" id="UP001597045">
    <property type="component" value="Unassembled WGS sequence"/>
</dbReference>
<dbReference type="EMBL" id="JBHTIS010004464">
    <property type="protein sequence ID" value="MFD1052488.1"/>
    <property type="molecule type" value="Genomic_DNA"/>
</dbReference>
<keyword evidence="1" id="KW-0472">Membrane</keyword>
<evidence type="ECO:0000313" key="3">
    <source>
        <dbReference type="Proteomes" id="UP001597045"/>
    </source>
</evidence>
<keyword evidence="3" id="KW-1185">Reference proteome</keyword>
<keyword evidence="1" id="KW-1133">Transmembrane helix</keyword>